<accession>A0ABM8WEV9</accession>
<dbReference type="InterPro" id="IPR036278">
    <property type="entry name" value="Sialidase_sf"/>
</dbReference>
<protein>
    <submittedName>
        <fullName evidence="4">Ycf48-like protein</fullName>
    </submittedName>
</protein>
<dbReference type="InterPro" id="IPR028203">
    <property type="entry name" value="PSII_CF48-like_dom"/>
</dbReference>
<proteinExistence type="predicted"/>
<dbReference type="PANTHER" id="PTHR47199:SF2">
    <property type="entry name" value="PHOTOSYSTEM II STABILITY_ASSEMBLY FACTOR HCF136, CHLOROPLASTIC"/>
    <property type="match status" value="1"/>
</dbReference>
<evidence type="ECO:0000313" key="4">
    <source>
        <dbReference type="EMBL" id="CAG9165860.1"/>
    </source>
</evidence>
<evidence type="ECO:0000259" key="3">
    <source>
        <dbReference type="Pfam" id="PF14870"/>
    </source>
</evidence>
<dbReference type="PANTHER" id="PTHR47199">
    <property type="entry name" value="PHOTOSYSTEM II STABILITY/ASSEMBLY FACTOR HCF136, CHLOROPLASTIC"/>
    <property type="match status" value="1"/>
</dbReference>
<feature type="domain" description="Photosynthesis system II assembly factor Ycf48/Hcf136-like" evidence="3">
    <location>
        <begin position="83"/>
        <end position="143"/>
    </location>
</feature>
<evidence type="ECO:0000256" key="2">
    <source>
        <dbReference type="ARBA" id="ARBA00023276"/>
    </source>
</evidence>
<name>A0ABM8WEV9_9BURK</name>
<evidence type="ECO:0000256" key="1">
    <source>
        <dbReference type="ARBA" id="ARBA00022531"/>
    </source>
</evidence>
<dbReference type="SUPFAM" id="SSF50939">
    <property type="entry name" value="Sialidases"/>
    <property type="match status" value="1"/>
</dbReference>
<gene>
    <name evidence="4" type="primary">hcf136_2</name>
    <name evidence="4" type="ORF">LMG23994_00839</name>
</gene>
<comment type="caution">
    <text evidence="4">The sequence shown here is derived from an EMBL/GenBank/DDBJ whole genome shotgun (WGS) entry which is preliminary data.</text>
</comment>
<feature type="domain" description="Photosynthesis system II assembly factor Ycf48/Hcf136-like" evidence="3">
    <location>
        <begin position="189"/>
        <end position="258"/>
    </location>
</feature>
<reference evidence="4 5" key="1">
    <citation type="submission" date="2021-08" db="EMBL/GenBank/DDBJ databases">
        <authorList>
            <person name="Peeters C."/>
        </authorList>
    </citation>
    <scope>NUCLEOTIDE SEQUENCE [LARGE SCALE GENOMIC DNA]</scope>
    <source>
        <strain evidence="4 5">LMG 23994</strain>
    </source>
</reference>
<dbReference type="EMBL" id="CAJZAF010000003">
    <property type="protein sequence ID" value="CAG9165860.1"/>
    <property type="molecule type" value="Genomic_DNA"/>
</dbReference>
<dbReference type="Gene3D" id="2.130.10.10">
    <property type="entry name" value="YVTN repeat-like/Quinoprotein amine dehydrogenase"/>
    <property type="match status" value="2"/>
</dbReference>
<keyword evidence="2" id="KW-0604">Photosystem II</keyword>
<dbReference type="InterPro" id="IPR015943">
    <property type="entry name" value="WD40/YVTN_repeat-like_dom_sf"/>
</dbReference>
<keyword evidence="1" id="KW-0602">Photosynthesis</keyword>
<sequence>MAHPQSRPASPGASFRSGRRPKGLLIAAMALAMGLAAAAFAVQQGIAHRPMRDVLDMPVPAGEFNKRSPASSVARQGDRLVAVGPRGLIVLSTDGGSHWAQMSSPVQSDLVSVRFSDASTVWAVGHDAVALRSTDGGANWQRVLDGRSLLKLLRGHYPAQGGPEGADKTREEVERWASQSATPDVLPTPFLDVSFADANDGFLVGAFGLVLHTVDGGKTWVPWIEHTDNPRRLHLYAVGGHGAQRYIAGEQGLLLRLDAARSHFALVKTPYEGTFFGVDVRPGRVLAYGLSGNAYVSNDEGAQWRKLATGTDASLVAAVPASGEGLLLVSDAGHVLSVSPDGSRAVPLQIPYTSEVLGAATTASGQLVLALVNGLRVLDITPAR</sequence>
<organism evidence="4 5">
    <name type="scientific">Cupriavidus pinatubonensis</name>
    <dbReference type="NCBI Taxonomy" id="248026"/>
    <lineage>
        <taxon>Bacteria</taxon>
        <taxon>Pseudomonadati</taxon>
        <taxon>Pseudomonadota</taxon>
        <taxon>Betaproteobacteria</taxon>
        <taxon>Burkholderiales</taxon>
        <taxon>Burkholderiaceae</taxon>
        <taxon>Cupriavidus</taxon>
    </lineage>
</organism>
<dbReference type="RefSeq" id="WP_224000052.1">
    <property type="nucleotide sequence ID" value="NZ_CAJZAF010000003.1"/>
</dbReference>
<dbReference type="Pfam" id="PF14870">
    <property type="entry name" value="PSII_BNR"/>
    <property type="match status" value="2"/>
</dbReference>
<evidence type="ECO:0000313" key="5">
    <source>
        <dbReference type="Proteomes" id="UP000701702"/>
    </source>
</evidence>
<dbReference type="Proteomes" id="UP000701702">
    <property type="component" value="Unassembled WGS sequence"/>
</dbReference>
<keyword evidence="5" id="KW-1185">Reference proteome</keyword>